<dbReference type="RefSeq" id="WP_147156289.1">
    <property type="nucleotide sequence ID" value="NZ_BKAJ01000192.1"/>
</dbReference>
<dbReference type="Gene3D" id="2.170.270.10">
    <property type="entry name" value="SET domain"/>
    <property type="match status" value="1"/>
</dbReference>
<feature type="region of interest" description="Disordered" evidence="1">
    <location>
        <begin position="130"/>
        <end position="175"/>
    </location>
</feature>
<dbReference type="PROSITE" id="PS50280">
    <property type="entry name" value="SET"/>
    <property type="match status" value="1"/>
</dbReference>
<evidence type="ECO:0000259" key="2">
    <source>
        <dbReference type="PROSITE" id="PS50280"/>
    </source>
</evidence>
<feature type="domain" description="SET" evidence="2">
    <location>
        <begin position="9"/>
        <end position="120"/>
    </location>
</feature>
<dbReference type="InterPro" id="IPR001214">
    <property type="entry name" value="SET_dom"/>
</dbReference>
<dbReference type="SMART" id="SM00317">
    <property type="entry name" value="SET"/>
    <property type="match status" value="1"/>
</dbReference>
<dbReference type="EMBL" id="BKAJ01000192">
    <property type="protein sequence ID" value="GEP60959.1"/>
    <property type="molecule type" value="Genomic_DNA"/>
</dbReference>
<dbReference type="Pfam" id="PF00856">
    <property type="entry name" value="SET"/>
    <property type="match status" value="1"/>
</dbReference>
<dbReference type="InterPro" id="IPR046341">
    <property type="entry name" value="SET_dom_sf"/>
</dbReference>
<reference evidence="3 4" key="1">
    <citation type="submission" date="2019-07" db="EMBL/GenBank/DDBJ databases">
        <title>Whole genome shotgun sequence of Reyranella soli NBRC 108950.</title>
        <authorList>
            <person name="Hosoyama A."/>
            <person name="Uohara A."/>
            <person name="Ohji S."/>
            <person name="Ichikawa N."/>
        </authorList>
    </citation>
    <scope>NUCLEOTIDE SEQUENCE [LARGE SCALE GENOMIC DNA]</scope>
    <source>
        <strain evidence="3 4">NBRC 108950</strain>
    </source>
</reference>
<sequence>MRKRKWHKALLYLGPSKIHGIGCFSDTRIKKGEFVRVWSPEDSRWVPLEKAHASPHKKLFQRFGIRTTGGYWAPIDFLRISVGWYMNHSETPNLQSDDGDVTYYALKDIEPGEEVTIDYRRMDDVHDNLARDEVLPGRQRPRAPKPALKRRPSGRPAPDRPQARQPSRAARPDPG</sequence>
<dbReference type="SUPFAM" id="SSF82199">
    <property type="entry name" value="SET domain"/>
    <property type="match status" value="1"/>
</dbReference>
<dbReference type="Proteomes" id="UP000321058">
    <property type="component" value="Unassembled WGS sequence"/>
</dbReference>
<dbReference type="AlphaFoldDB" id="A0A512NPT3"/>
<protein>
    <recommendedName>
        <fullName evidence="2">SET domain-containing protein</fullName>
    </recommendedName>
</protein>
<evidence type="ECO:0000313" key="3">
    <source>
        <dbReference type="EMBL" id="GEP60959.1"/>
    </source>
</evidence>
<evidence type="ECO:0000313" key="4">
    <source>
        <dbReference type="Proteomes" id="UP000321058"/>
    </source>
</evidence>
<gene>
    <name evidence="3" type="ORF">RSO01_81250</name>
</gene>
<dbReference type="OrthoDB" id="9804945at2"/>
<accession>A0A512NPT3</accession>
<name>A0A512NPT3_9HYPH</name>
<evidence type="ECO:0000256" key="1">
    <source>
        <dbReference type="SAM" id="MobiDB-lite"/>
    </source>
</evidence>
<keyword evidence="4" id="KW-1185">Reference proteome</keyword>
<proteinExistence type="predicted"/>
<feature type="compositionally biased region" description="Basic residues" evidence="1">
    <location>
        <begin position="139"/>
        <end position="153"/>
    </location>
</feature>
<comment type="caution">
    <text evidence="3">The sequence shown here is derived from an EMBL/GenBank/DDBJ whole genome shotgun (WGS) entry which is preliminary data.</text>
</comment>
<organism evidence="3 4">
    <name type="scientific">Reyranella soli</name>
    <dbReference type="NCBI Taxonomy" id="1230389"/>
    <lineage>
        <taxon>Bacteria</taxon>
        <taxon>Pseudomonadati</taxon>
        <taxon>Pseudomonadota</taxon>
        <taxon>Alphaproteobacteria</taxon>
        <taxon>Hyphomicrobiales</taxon>
        <taxon>Reyranellaceae</taxon>
        <taxon>Reyranella</taxon>
    </lineage>
</organism>